<dbReference type="GO" id="GO:0046872">
    <property type="term" value="F:metal ion binding"/>
    <property type="evidence" value="ECO:0007669"/>
    <property type="project" value="UniProtKB-KW"/>
</dbReference>
<dbReference type="AlphaFoldDB" id="A0A371JK08"/>
<dbReference type="InterPro" id="IPR017900">
    <property type="entry name" value="4Fe4S_Fe_S_CS"/>
</dbReference>
<evidence type="ECO:0000259" key="4">
    <source>
        <dbReference type="PROSITE" id="PS51379"/>
    </source>
</evidence>
<dbReference type="GO" id="GO:0051536">
    <property type="term" value="F:iron-sulfur cluster binding"/>
    <property type="evidence" value="ECO:0007669"/>
    <property type="project" value="UniProtKB-KW"/>
</dbReference>
<dbReference type="EMBL" id="NOKA02000001">
    <property type="protein sequence ID" value="RDY33037.1"/>
    <property type="molecule type" value="Genomic_DNA"/>
</dbReference>
<evidence type="ECO:0000313" key="6">
    <source>
        <dbReference type="Proteomes" id="UP000216411"/>
    </source>
</evidence>
<organism evidence="5 6">
    <name type="scientific">Lachnotalea glycerini</name>
    <dbReference type="NCBI Taxonomy" id="1763509"/>
    <lineage>
        <taxon>Bacteria</taxon>
        <taxon>Bacillati</taxon>
        <taxon>Bacillota</taxon>
        <taxon>Clostridia</taxon>
        <taxon>Lachnospirales</taxon>
        <taxon>Lachnospiraceae</taxon>
        <taxon>Lachnotalea</taxon>
    </lineage>
</organism>
<dbReference type="Pfam" id="PF00037">
    <property type="entry name" value="Fer4"/>
    <property type="match status" value="2"/>
</dbReference>
<keyword evidence="1" id="KW-0479">Metal-binding</keyword>
<proteinExistence type="predicted"/>
<keyword evidence="3" id="KW-0411">Iron-sulfur</keyword>
<reference evidence="5 6" key="1">
    <citation type="journal article" date="2017" name="Genome Announc.">
        <title>Draft Genome Sequence of a Sporulating and Motile Strain of Lachnotalea glycerini Isolated from Water in Quebec City, Canada.</title>
        <authorList>
            <person name="Maheux A.F."/>
            <person name="Boudreau D.K."/>
            <person name="Berube E."/>
            <person name="Boissinot M."/>
            <person name="Raymond F."/>
            <person name="Brodeur S."/>
            <person name="Corbeil J."/>
            <person name="Isabel S."/>
            <person name="Omar R.F."/>
            <person name="Bergeron M.G."/>
        </authorList>
    </citation>
    <scope>NUCLEOTIDE SEQUENCE [LARGE SCALE GENOMIC DNA]</scope>
    <source>
        <strain evidence="5 6">CCRI-19302</strain>
    </source>
</reference>
<dbReference type="SUPFAM" id="SSF52540">
    <property type="entry name" value="P-loop containing nucleoside triphosphate hydrolases"/>
    <property type="match status" value="1"/>
</dbReference>
<comment type="caution">
    <text evidence="5">The sequence shown here is derived from an EMBL/GenBank/DDBJ whole genome shotgun (WGS) entry which is preliminary data.</text>
</comment>
<evidence type="ECO:0000256" key="1">
    <source>
        <dbReference type="ARBA" id="ARBA00022723"/>
    </source>
</evidence>
<dbReference type="PANTHER" id="PTHR43534">
    <property type="entry name" value="MIND SUPERFAMILY P-LOOP ATPASE CONTAINING AN INSERTED FERREDOXIN DOMAIN"/>
    <property type="match status" value="1"/>
</dbReference>
<feature type="domain" description="4Fe-4S ferredoxin-type" evidence="4">
    <location>
        <begin position="58"/>
        <end position="82"/>
    </location>
</feature>
<dbReference type="PROSITE" id="PS00198">
    <property type="entry name" value="4FE4S_FER_1"/>
    <property type="match status" value="1"/>
</dbReference>
<sequence length="283" mass="31318">MVISVLSGKGGTGKTTVVAALSKLAKNIIKVDCDVDAPNLYLFYKGMDIEKKNFYGGKKAKINKSLCIQCEICEEVCKFGAIKNWSIDLFGCEGCGTCTLVCPQHAIQLVDEKTADTFITKTDKGIISRAMMEIGSDGSGKLVTELRNNVKRFIEQDSIVILDGSPGIGCSVIASITDTDIALIVTEPTKSGLDDLKRILELAKHFETKVMICVNKYDINYDMTSQIENFTREKNLFVVGKIPFDKMVMESVNTLRPITDFVDSPARKAIEEMWVRINSLMKK</sequence>
<keyword evidence="2" id="KW-0408">Iron</keyword>
<dbReference type="RefSeq" id="WP_094378789.1">
    <property type="nucleotide sequence ID" value="NZ_NOKA02000001.1"/>
</dbReference>
<dbReference type="PANTHER" id="PTHR43534:SF1">
    <property type="entry name" value="4FE-4S CLUSTER CONTAINING PARA FAMILY ATPASE PROTEIN"/>
    <property type="match status" value="1"/>
</dbReference>
<keyword evidence="6" id="KW-1185">Reference proteome</keyword>
<dbReference type="InterPro" id="IPR017896">
    <property type="entry name" value="4Fe4S_Fe-S-bd"/>
</dbReference>
<evidence type="ECO:0000313" key="5">
    <source>
        <dbReference type="EMBL" id="RDY33037.1"/>
    </source>
</evidence>
<dbReference type="OrthoDB" id="9804603at2"/>
<dbReference type="Gene3D" id="3.30.70.20">
    <property type="match status" value="1"/>
</dbReference>
<accession>A0A371JK08</accession>
<dbReference type="CDD" id="cd03110">
    <property type="entry name" value="SIMIBI_bact_arch"/>
    <property type="match status" value="1"/>
</dbReference>
<dbReference type="PROSITE" id="PS51379">
    <property type="entry name" value="4FE4S_FER_2"/>
    <property type="match status" value="2"/>
</dbReference>
<dbReference type="InterPro" id="IPR002586">
    <property type="entry name" value="CobQ/CobB/MinD/ParA_Nub-bd_dom"/>
</dbReference>
<dbReference type="Gene3D" id="3.40.50.300">
    <property type="entry name" value="P-loop containing nucleotide triphosphate hydrolases"/>
    <property type="match status" value="1"/>
</dbReference>
<dbReference type="Proteomes" id="UP000216411">
    <property type="component" value="Unassembled WGS sequence"/>
</dbReference>
<name>A0A371JK08_9FIRM</name>
<evidence type="ECO:0000256" key="3">
    <source>
        <dbReference type="ARBA" id="ARBA00023014"/>
    </source>
</evidence>
<dbReference type="Pfam" id="PF01656">
    <property type="entry name" value="CbiA"/>
    <property type="match status" value="1"/>
</dbReference>
<evidence type="ECO:0000256" key="2">
    <source>
        <dbReference type="ARBA" id="ARBA00023004"/>
    </source>
</evidence>
<gene>
    <name evidence="5" type="ORF">CG710_000450</name>
</gene>
<feature type="domain" description="4Fe-4S ferredoxin-type" evidence="4">
    <location>
        <begin position="83"/>
        <end position="112"/>
    </location>
</feature>
<protein>
    <submittedName>
        <fullName evidence="5">(4Fe-4S)-binding protein</fullName>
    </submittedName>
</protein>
<dbReference type="InterPro" id="IPR027417">
    <property type="entry name" value="P-loop_NTPase"/>
</dbReference>